<sequence>MKKPFQTGIRAVLAVICIGAVLAAIYGYGILQGWFLLNNPSRKLYPIRGVDVSHYQGEIDWAVLSGQDIRFAYIKATEGSSHTDGRYLENWDHATVTDLKVGAYHFFSFDSPAETQAEHFIKTVQGFDGMLPPVVDFEFYGDKKASPPPVEPTVQELWVMLGKLRQHYGMTPILYATEETYHMYLEGRFDEYPLWIRNVTGQPDTDTDWLFWQYSNRGRLDGYTGDERFIDLNVFAGDEVQWAEFTETGGQTDEAQG</sequence>
<dbReference type="InterPro" id="IPR018077">
    <property type="entry name" value="Glyco_hydro_fam25_subgr"/>
</dbReference>
<keyword evidence="4" id="KW-0812">Transmembrane</keyword>
<keyword evidence="4" id="KW-1133">Transmembrane helix</keyword>
<organism evidence="5 6">
    <name type="scientific">Enterocloster hominis</name>
    <name type="common">ex Hitch et al. 2024</name>
    <dbReference type="NCBI Taxonomy" id="1917870"/>
    <lineage>
        <taxon>Bacteria</taxon>
        <taxon>Bacillati</taxon>
        <taxon>Bacillota</taxon>
        <taxon>Clostridia</taxon>
        <taxon>Lachnospirales</taxon>
        <taxon>Lachnospiraceae</taxon>
        <taxon>Enterocloster</taxon>
    </lineage>
</organism>
<dbReference type="PROSITE" id="PS51904">
    <property type="entry name" value="GLYCOSYL_HYDROL_F25_2"/>
    <property type="match status" value="1"/>
</dbReference>
<proteinExistence type="inferred from homology"/>
<evidence type="ECO:0000256" key="1">
    <source>
        <dbReference type="ARBA" id="ARBA00010646"/>
    </source>
</evidence>
<dbReference type="Pfam" id="PF01183">
    <property type="entry name" value="Glyco_hydro_25"/>
    <property type="match status" value="1"/>
</dbReference>
<dbReference type="RefSeq" id="WP_349118565.1">
    <property type="nucleotide sequence ID" value="NZ_JBBMFM010000115.1"/>
</dbReference>
<dbReference type="PANTHER" id="PTHR34135">
    <property type="entry name" value="LYSOZYME"/>
    <property type="match status" value="1"/>
</dbReference>
<dbReference type="PANTHER" id="PTHR34135:SF2">
    <property type="entry name" value="LYSOZYME"/>
    <property type="match status" value="1"/>
</dbReference>
<dbReference type="EMBL" id="JBBMFM010000115">
    <property type="protein sequence ID" value="MEQ2427610.1"/>
    <property type="molecule type" value="Genomic_DNA"/>
</dbReference>
<evidence type="ECO:0000256" key="3">
    <source>
        <dbReference type="ARBA" id="ARBA00023295"/>
    </source>
</evidence>
<feature type="non-terminal residue" evidence="5">
    <location>
        <position position="257"/>
    </location>
</feature>
<evidence type="ECO:0000313" key="6">
    <source>
        <dbReference type="Proteomes" id="UP001454086"/>
    </source>
</evidence>
<reference evidence="5 6" key="1">
    <citation type="submission" date="2024-03" db="EMBL/GenBank/DDBJ databases">
        <title>Human intestinal bacterial collection.</title>
        <authorList>
            <person name="Pauvert C."/>
            <person name="Hitch T.C.A."/>
            <person name="Clavel T."/>
        </authorList>
    </citation>
    <scope>NUCLEOTIDE SEQUENCE [LARGE SCALE GENOMIC DNA]</scope>
    <source>
        <strain evidence="5 6">CLA-SR-H021</strain>
    </source>
</reference>
<evidence type="ECO:0000256" key="4">
    <source>
        <dbReference type="SAM" id="Phobius"/>
    </source>
</evidence>
<protein>
    <submittedName>
        <fullName evidence="5">GH25 family lysozyme</fullName>
    </submittedName>
</protein>
<dbReference type="SMART" id="SM00641">
    <property type="entry name" value="Glyco_25"/>
    <property type="match status" value="1"/>
</dbReference>
<comment type="similarity">
    <text evidence="1">Belongs to the glycosyl hydrolase 25 family.</text>
</comment>
<dbReference type="InterPro" id="IPR002053">
    <property type="entry name" value="Glyco_hydro_25"/>
</dbReference>
<name>A0ABV1DB62_9FIRM</name>
<gene>
    <name evidence="5" type="ORF">WMQ36_21835</name>
</gene>
<dbReference type="InterPro" id="IPR017853">
    <property type="entry name" value="GH"/>
</dbReference>
<dbReference type="SUPFAM" id="SSF51445">
    <property type="entry name" value="(Trans)glycosidases"/>
    <property type="match status" value="1"/>
</dbReference>
<comment type="caution">
    <text evidence="5">The sequence shown here is derived from an EMBL/GenBank/DDBJ whole genome shotgun (WGS) entry which is preliminary data.</text>
</comment>
<evidence type="ECO:0000256" key="2">
    <source>
        <dbReference type="ARBA" id="ARBA00022801"/>
    </source>
</evidence>
<keyword evidence="2" id="KW-0378">Hydrolase</keyword>
<keyword evidence="4" id="KW-0472">Membrane</keyword>
<keyword evidence="6" id="KW-1185">Reference proteome</keyword>
<feature type="transmembrane region" description="Helical" evidence="4">
    <location>
        <begin position="12"/>
        <end position="37"/>
    </location>
</feature>
<keyword evidence="3" id="KW-0326">Glycosidase</keyword>
<evidence type="ECO:0000313" key="5">
    <source>
        <dbReference type="EMBL" id="MEQ2427610.1"/>
    </source>
</evidence>
<dbReference type="CDD" id="cd06413">
    <property type="entry name" value="GH25_muramidase_1"/>
    <property type="match status" value="1"/>
</dbReference>
<dbReference type="Gene3D" id="3.20.20.80">
    <property type="entry name" value="Glycosidases"/>
    <property type="match status" value="1"/>
</dbReference>
<accession>A0ABV1DB62</accession>
<dbReference type="Proteomes" id="UP001454086">
    <property type="component" value="Unassembled WGS sequence"/>
</dbReference>